<name>A0A8J4V0B3_9MYCE</name>
<dbReference type="OrthoDB" id="19902at2759"/>
<comment type="caution">
    <text evidence="2">The sequence shown here is derived from an EMBL/GenBank/DDBJ whole genome shotgun (WGS) entry which is preliminary data.</text>
</comment>
<reference evidence="2" key="1">
    <citation type="submission" date="2020-01" db="EMBL/GenBank/DDBJ databases">
        <title>Development of genomics and gene disruption for Polysphondylium violaceum indicates a role for the polyketide synthase stlB in stalk morphogenesis.</title>
        <authorList>
            <person name="Narita B."/>
            <person name="Kawabe Y."/>
            <person name="Kin K."/>
            <person name="Saito T."/>
            <person name="Gibbs R."/>
            <person name="Kuspa A."/>
            <person name="Muzny D."/>
            <person name="Queller D."/>
            <person name="Richards S."/>
            <person name="Strassman J."/>
            <person name="Sucgang R."/>
            <person name="Worley K."/>
            <person name="Schaap P."/>
        </authorList>
    </citation>
    <scope>NUCLEOTIDE SEQUENCE</scope>
    <source>
        <strain evidence="2">QSvi11</strain>
    </source>
</reference>
<dbReference type="Proteomes" id="UP000695562">
    <property type="component" value="Unassembled WGS sequence"/>
</dbReference>
<proteinExistence type="predicted"/>
<evidence type="ECO:0000313" key="2">
    <source>
        <dbReference type="EMBL" id="KAF2074188.1"/>
    </source>
</evidence>
<evidence type="ECO:0000313" key="3">
    <source>
        <dbReference type="Proteomes" id="UP000695562"/>
    </source>
</evidence>
<sequence length="222" mass="24236">MKYLCLAFLMIMIALASAGCPNPTGFRASFTATSYNLGGGGSYFESGQANIDFVGQRLSSVFDFFSEGNNMMGMTWQFGANKTAYYMLSDGTCHESSSNSKIPSGYPEITKDIGPLTIGVFPVEMFTVESDSPALNQTALFDINNCVLVSSYLSNADESNPGFCSINFYNVGVPSDSDFQLPQACIDVVGSSRPKIRFNHHKKNTFTQMSKTMNHILNALKF</sequence>
<dbReference type="EMBL" id="AJWJ01000160">
    <property type="protein sequence ID" value="KAF2074188.1"/>
    <property type="molecule type" value="Genomic_DNA"/>
</dbReference>
<gene>
    <name evidence="2" type="ORF">CYY_004506</name>
</gene>
<protein>
    <submittedName>
        <fullName evidence="2">Uncharacterized protein</fullName>
    </submittedName>
</protein>
<organism evidence="2 3">
    <name type="scientific">Polysphondylium violaceum</name>
    <dbReference type="NCBI Taxonomy" id="133409"/>
    <lineage>
        <taxon>Eukaryota</taxon>
        <taxon>Amoebozoa</taxon>
        <taxon>Evosea</taxon>
        <taxon>Eumycetozoa</taxon>
        <taxon>Dictyostelia</taxon>
        <taxon>Dictyosteliales</taxon>
        <taxon>Dictyosteliaceae</taxon>
        <taxon>Polysphondylium</taxon>
    </lineage>
</organism>
<evidence type="ECO:0000256" key="1">
    <source>
        <dbReference type="SAM" id="SignalP"/>
    </source>
</evidence>
<keyword evidence="3" id="KW-1185">Reference proteome</keyword>
<feature type="chain" id="PRO_5035209053" evidence="1">
    <location>
        <begin position="19"/>
        <end position="222"/>
    </location>
</feature>
<keyword evidence="1" id="KW-0732">Signal</keyword>
<dbReference type="InterPro" id="IPR040310">
    <property type="entry name" value="DDB_G0292248"/>
</dbReference>
<accession>A0A8J4V0B3</accession>
<feature type="signal peptide" evidence="1">
    <location>
        <begin position="1"/>
        <end position="18"/>
    </location>
</feature>
<dbReference type="PROSITE" id="PS51257">
    <property type="entry name" value="PROKAR_LIPOPROTEIN"/>
    <property type="match status" value="1"/>
</dbReference>
<dbReference type="Pfam" id="PF25544">
    <property type="entry name" value="Ependymin_amoebozoa"/>
    <property type="match status" value="1"/>
</dbReference>
<dbReference type="PANTHER" id="PTHR31648">
    <property type="entry name" value="TRANSMEMBRANE PROTEIN-RELATED"/>
    <property type="match status" value="1"/>
</dbReference>
<dbReference type="AlphaFoldDB" id="A0A8J4V0B3"/>